<gene>
    <name evidence="3" type="ORF">CFX1CAM_1899</name>
</gene>
<name>A0A1Y6K5Q6_9CHLR</name>
<dbReference type="PROSITE" id="PS51257">
    <property type="entry name" value="PROKAR_LIPOPROTEIN"/>
    <property type="match status" value="1"/>
</dbReference>
<dbReference type="RefSeq" id="WP_087862765.1">
    <property type="nucleotide sequence ID" value="NZ_LT859958.1"/>
</dbReference>
<organism evidence="3 4">
    <name type="scientific">Candidatus Brevifilum fermentans</name>
    <dbReference type="NCBI Taxonomy" id="1986204"/>
    <lineage>
        <taxon>Bacteria</taxon>
        <taxon>Bacillati</taxon>
        <taxon>Chloroflexota</taxon>
        <taxon>Anaerolineae</taxon>
        <taxon>Anaerolineales</taxon>
        <taxon>Anaerolineaceae</taxon>
        <taxon>Candidatus Brevifilum</taxon>
    </lineage>
</organism>
<evidence type="ECO:0000256" key="1">
    <source>
        <dbReference type="SAM" id="MobiDB-lite"/>
    </source>
</evidence>
<dbReference type="KEGG" id="abat:CFX1CAM_1899"/>
<keyword evidence="4" id="KW-1185">Reference proteome</keyword>
<evidence type="ECO:0000313" key="4">
    <source>
        <dbReference type="Proteomes" id="UP000195514"/>
    </source>
</evidence>
<feature type="region of interest" description="Disordered" evidence="1">
    <location>
        <begin position="62"/>
        <end position="82"/>
    </location>
</feature>
<protein>
    <recommendedName>
        <fullName evidence="5">3-keto-disaccharide hydrolase domain-containing protein</fullName>
    </recommendedName>
</protein>
<evidence type="ECO:0000313" key="3">
    <source>
        <dbReference type="EMBL" id="SMX54964.1"/>
    </source>
</evidence>
<keyword evidence="2" id="KW-0732">Signal</keyword>
<dbReference type="Proteomes" id="UP000195514">
    <property type="component" value="Chromosome I"/>
</dbReference>
<feature type="signal peptide" evidence="2">
    <location>
        <begin position="1"/>
        <end position="22"/>
    </location>
</feature>
<feature type="chain" id="PRO_5012238418" description="3-keto-disaccharide hydrolase domain-containing protein" evidence="2">
    <location>
        <begin position="23"/>
        <end position="283"/>
    </location>
</feature>
<evidence type="ECO:0008006" key="5">
    <source>
        <dbReference type="Google" id="ProtNLM"/>
    </source>
</evidence>
<accession>A0A1Y6K5Q6</accession>
<proteinExistence type="predicted"/>
<dbReference type="Gene3D" id="2.60.120.560">
    <property type="entry name" value="Exo-inulinase, domain 1"/>
    <property type="match status" value="1"/>
</dbReference>
<dbReference type="AlphaFoldDB" id="A0A1Y6K5Q6"/>
<reference evidence="4" key="1">
    <citation type="submission" date="2017-05" db="EMBL/GenBank/DDBJ databases">
        <authorList>
            <person name="Kirkegaard R."/>
            <person name="Mcilroy J S."/>
        </authorList>
    </citation>
    <scope>NUCLEOTIDE SEQUENCE [LARGE SCALE GENOMIC DNA]</scope>
</reference>
<evidence type="ECO:0000256" key="2">
    <source>
        <dbReference type="SAM" id="SignalP"/>
    </source>
</evidence>
<sequence length="283" mass="32099">MNHKIFKIIFLFISFFIVVSLACSTSTPPDPTATAEPIPPTEIVQEPTEEEIIEEVVTPIATNPPSRQIAPTQPAPPQVEEPVATEEEYEFEYTEAQAFYVEEFDGDLSSYSYFLMSGDESEMDLYTDNGRLVFDLRGRNQYVYVLYEEFYYSDVIIEVYAENLGKNTNNVSLVCNYSDRFGWYEFNISNGGLYDILIYSELDGGYFTLTSGGSKNVRTGRDVNVYTAVCRGNQLALYINGVLEKEFTDRKYNLRDGQVGFGVSSFNVLPILVEVDYFAIDEP</sequence>
<dbReference type="EMBL" id="LT859958">
    <property type="protein sequence ID" value="SMX54964.1"/>
    <property type="molecule type" value="Genomic_DNA"/>
</dbReference>